<keyword evidence="8 15" id="KW-0812">Transmembrane</keyword>
<feature type="transmembrane region" description="Helical" evidence="16">
    <location>
        <begin position="305"/>
        <end position="325"/>
    </location>
</feature>
<evidence type="ECO:0000256" key="5">
    <source>
        <dbReference type="ARBA" id="ARBA00022448"/>
    </source>
</evidence>
<dbReference type="GO" id="GO:0046872">
    <property type="term" value="F:metal ion binding"/>
    <property type="evidence" value="ECO:0007669"/>
    <property type="project" value="UniProtKB-KW"/>
</dbReference>
<dbReference type="InterPro" id="IPR036150">
    <property type="entry name" value="Cyt_b/b6_C_sf"/>
</dbReference>
<dbReference type="Pfam" id="PF00033">
    <property type="entry name" value="Cytochrome_B"/>
    <property type="match status" value="1"/>
</dbReference>
<dbReference type="PANTHER" id="PTHR19271">
    <property type="entry name" value="CYTOCHROME B"/>
    <property type="match status" value="1"/>
</dbReference>
<evidence type="ECO:0000256" key="1">
    <source>
        <dbReference type="ARBA" id="ARBA00002444"/>
    </source>
</evidence>
<evidence type="ECO:0000256" key="8">
    <source>
        <dbReference type="ARBA" id="ARBA00022692"/>
    </source>
</evidence>
<evidence type="ECO:0000259" key="17">
    <source>
        <dbReference type="PROSITE" id="PS51002"/>
    </source>
</evidence>
<comment type="cofactor">
    <cofactor evidence="14">
        <name>heme c</name>
        <dbReference type="ChEBI" id="CHEBI:61717"/>
    </cofactor>
    <text evidence="14">Binds 1 heme c group covalently per subunit.</text>
</comment>
<dbReference type="InterPro" id="IPR016174">
    <property type="entry name" value="Di-haem_cyt_TM"/>
</dbReference>
<feature type="binding site" description="covalent" evidence="14">
    <location>
        <position position="475"/>
    </location>
    <ligand>
        <name>heme c</name>
        <dbReference type="ChEBI" id="CHEBI:61717"/>
    </ligand>
</feature>
<evidence type="ECO:0000256" key="6">
    <source>
        <dbReference type="ARBA" id="ARBA00022617"/>
    </source>
</evidence>
<feature type="transmembrane region" description="Helical" evidence="16">
    <location>
        <begin position="337"/>
        <end position="357"/>
    </location>
</feature>
<evidence type="ECO:0000256" key="2">
    <source>
        <dbReference type="ARBA" id="ARBA00004141"/>
    </source>
</evidence>
<dbReference type="InterPro" id="IPR048259">
    <property type="entry name" value="Cytochrome_b_N_euk/bac"/>
</dbReference>
<evidence type="ECO:0000256" key="4">
    <source>
        <dbReference type="ARBA" id="ARBA00013531"/>
    </source>
</evidence>
<feature type="binding site" description="covalent" evidence="14">
    <location>
        <position position="478"/>
    </location>
    <ligand>
        <name>heme c</name>
        <dbReference type="ChEBI" id="CHEBI:61717"/>
    </ligand>
</feature>
<evidence type="ECO:0000259" key="18">
    <source>
        <dbReference type="PROSITE" id="PS51003"/>
    </source>
</evidence>
<dbReference type="SUPFAM" id="SSF81648">
    <property type="entry name" value="a domain/subunit of cytochrome bc1 complex (Ubiquinol-cytochrome c reductase)"/>
    <property type="match status" value="1"/>
</dbReference>
<evidence type="ECO:0000256" key="13">
    <source>
        <dbReference type="ARBA" id="ARBA00023136"/>
    </source>
</evidence>
<dbReference type="CDD" id="cd00284">
    <property type="entry name" value="Cytochrome_b_N"/>
    <property type="match status" value="1"/>
</dbReference>
<keyword evidence="9 14" id="KW-0479">Metal-binding</keyword>
<feature type="transmembrane region" description="Helical" evidence="16">
    <location>
        <begin position="126"/>
        <end position="148"/>
    </location>
</feature>
<dbReference type="InterPro" id="IPR048260">
    <property type="entry name" value="Cytochrome_b_C_euk/bac"/>
</dbReference>
<feature type="transmembrane region" description="Helical" evidence="16">
    <location>
        <begin position="363"/>
        <end position="386"/>
    </location>
</feature>
<dbReference type="Gene3D" id="1.20.5.100">
    <property type="entry name" value="Cytochrome c1, transmembrane anchor, C-terminal"/>
    <property type="match status" value="1"/>
</dbReference>
<keyword evidence="6 14" id="KW-0349">Heme</keyword>
<dbReference type="STRING" id="1421013.GCA_000504425_02444"/>
<dbReference type="InterPro" id="IPR005798">
    <property type="entry name" value="Cyt_b/b6_C"/>
</dbReference>
<dbReference type="PATRIC" id="fig|1076.23.peg.3719"/>
<keyword evidence="10 15" id="KW-0249">Electron transport</keyword>
<dbReference type="InterPro" id="IPR027387">
    <property type="entry name" value="Cytb/b6-like_sf"/>
</dbReference>
<dbReference type="PRINTS" id="PR00603">
    <property type="entry name" value="CYTOCHROMEC1"/>
</dbReference>
<dbReference type="GO" id="GO:0022904">
    <property type="term" value="P:respiratory electron transport chain"/>
    <property type="evidence" value="ECO:0007669"/>
    <property type="project" value="InterPro"/>
</dbReference>
<evidence type="ECO:0000256" key="12">
    <source>
        <dbReference type="ARBA" id="ARBA00023004"/>
    </source>
</evidence>
<evidence type="ECO:0000256" key="11">
    <source>
        <dbReference type="ARBA" id="ARBA00022989"/>
    </source>
</evidence>
<dbReference type="Pfam" id="PF02167">
    <property type="entry name" value="Cytochrom_C1"/>
    <property type="match status" value="1"/>
</dbReference>
<feature type="transmembrane region" description="Helical" evidence="16">
    <location>
        <begin position="246"/>
        <end position="263"/>
    </location>
</feature>
<feature type="binding site" description="covalent" evidence="14">
    <location>
        <position position="479"/>
    </location>
    <ligand>
        <name>heme c</name>
        <dbReference type="ChEBI" id="CHEBI:61717"/>
    </ligand>
</feature>
<accession>A0A0D7F4D0</accession>
<dbReference type="GO" id="GO:0020037">
    <property type="term" value="F:heme binding"/>
    <property type="evidence" value="ECO:0007669"/>
    <property type="project" value="InterPro"/>
</dbReference>
<keyword evidence="11 16" id="KW-1133">Transmembrane helix</keyword>
<feature type="binding site" description="covalent" evidence="14">
    <location>
        <position position="620"/>
    </location>
    <ligand>
        <name>heme c</name>
        <dbReference type="ChEBI" id="CHEBI:61717"/>
    </ligand>
</feature>
<keyword evidence="12 14" id="KW-0408">Iron</keyword>
<dbReference type="OrthoDB" id="9804503at2"/>
<dbReference type="GO" id="GO:0016020">
    <property type="term" value="C:membrane"/>
    <property type="evidence" value="ECO:0007669"/>
    <property type="project" value="UniProtKB-SubCell"/>
</dbReference>
<keyword evidence="7 15" id="KW-0679">Respiratory chain</keyword>
<evidence type="ECO:0000313" key="21">
    <source>
        <dbReference type="Proteomes" id="UP000032515"/>
    </source>
</evidence>
<dbReference type="SUPFAM" id="SSF46626">
    <property type="entry name" value="Cytochrome c"/>
    <property type="match status" value="1"/>
</dbReference>
<keyword evidence="5 15" id="KW-0813">Transport</keyword>
<feature type="transmembrane region" description="Helical" evidence="16">
    <location>
        <begin position="43"/>
        <end position="69"/>
    </location>
</feature>
<comment type="similarity">
    <text evidence="15">Belongs to the cytochrome b family.</text>
</comment>
<dbReference type="Gene3D" id="1.20.810.10">
    <property type="entry name" value="Cytochrome Bc1 Complex, Chain C"/>
    <property type="match status" value="1"/>
</dbReference>
<evidence type="ECO:0000256" key="15">
    <source>
        <dbReference type="RuleBase" id="RU003385"/>
    </source>
</evidence>
<evidence type="ECO:0000259" key="19">
    <source>
        <dbReference type="PROSITE" id="PS51007"/>
    </source>
</evidence>
<dbReference type="GO" id="GO:0008121">
    <property type="term" value="F:quinol-cytochrome-c reductase activity"/>
    <property type="evidence" value="ECO:0007669"/>
    <property type="project" value="TreeGrafter"/>
</dbReference>
<evidence type="ECO:0000313" key="20">
    <source>
        <dbReference type="EMBL" id="KIZ47928.1"/>
    </source>
</evidence>
<dbReference type="RefSeq" id="WP_044404846.1">
    <property type="nucleotide sequence ID" value="NZ_JXXE01000031.1"/>
</dbReference>
<evidence type="ECO:0000256" key="3">
    <source>
        <dbReference type="ARBA" id="ARBA00011649"/>
    </source>
</evidence>
<dbReference type="GO" id="GO:0016491">
    <property type="term" value="F:oxidoreductase activity"/>
    <property type="evidence" value="ECO:0007669"/>
    <property type="project" value="InterPro"/>
</dbReference>
<sequence length="691" mass="77103">MSGPSTYQPKSPIMKWMEERLPIAGLVHSSFVAYPTPRNLNYWWTFGAILSMMLAVQIITGIVLAMHYTPQVDLAFDSVERLVRDVNYGWLLRNMHAAGASMFFIAVYIHMFRGLYYGSYKAPREVLWILGVIIYLLMMATGFMGYVLPWGQMSFWGATVITNLFSAIPVVGDSIVTLLWGGYSVGNPTLNRFFSLHYLLPFVIAGVVVLHIWALHVSGQNNPTGVEPKTEKDTVPFTPYATMKDAFGMSCFLVFFAYFIFYMPNYLGEADNYIPANPGVTPPHIVPEWYYLPFYAILRSIPNKLAGVIAMFSAILVLLFLPWLDSCKVRSSRYRPLAKRFFWAFVVVCILLGWLGAQPASGIYTTMARFLTFAYFAYFLIVLPLLSRSEKTLPLPNSIADDILAKNKTFGTSTTASLMIGAALAGTLMLGGIRDAKAETEQPTPPSQEWSFAGPFGKFDRAQLQRGFKVYKEVCSACHSMKLLSYRNLADPGGPGFTKEQAAAVAAEATVKDGPNDAGEMFERPGRLADPFHSPFPNEMAARAANGGAAPPDMTLLAKARSYERGFPQFIFDFFSMFQEQGPNYIDALLQGYVDPPPEGFTLPDGSYYNKYFPGHSIKMPPPISDGQVTYEDGSPETLPQYAKDVASFLMWTAEPHLEARKKLGLQVMIFLLILSGLLYFTKKRIWADAH</sequence>
<evidence type="ECO:0000256" key="16">
    <source>
        <dbReference type="SAM" id="Phobius"/>
    </source>
</evidence>
<feature type="transmembrane region" description="Helical" evidence="16">
    <location>
        <begin position="90"/>
        <end position="111"/>
    </location>
</feature>
<dbReference type="Gene3D" id="1.10.760.10">
    <property type="entry name" value="Cytochrome c-like domain"/>
    <property type="match status" value="1"/>
</dbReference>
<dbReference type="InterPro" id="IPR036909">
    <property type="entry name" value="Cyt_c-like_dom_sf"/>
</dbReference>
<comment type="subcellular location">
    <subcellularLocation>
        <location evidence="2">Membrane</location>
        <topology evidence="2">Multi-pass membrane protein</topology>
    </subcellularLocation>
</comment>
<comment type="cofactor">
    <cofactor evidence="15">
        <name>heme b</name>
        <dbReference type="ChEBI" id="CHEBI:60344"/>
    </cofactor>
    <text evidence="15">Binds 2 heme groups non-covalently.</text>
</comment>
<feature type="domain" description="Cytochrome b/b6 N-terminal region profile" evidence="17">
    <location>
        <begin position="13"/>
        <end position="224"/>
    </location>
</feature>
<comment type="function">
    <text evidence="1 15">Component of the ubiquinol-cytochrome c reductase complex (complex III or cytochrome b-c1 complex), which is a respiratory chain that generates an electrochemical potential coupled to ATP synthesis.</text>
</comment>
<dbReference type="Pfam" id="PF00032">
    <property type="entry name" value="Cytochrom_B_C"/>
    <property type="match status" value="1"/>
</dbReference>
<dbReference type="FunFam" id="1.20.810.10:FF:000004">
    <property type="entry name" value="Cytochrome b"/>
    <property type="match status" value="1"/>
</dbReference>
<feature type="transmembrane region" description="Helical" evidence="16">
    <location>
        <begin position="160"/>
        <end position="183"/>
    </location>
</feature>
<evidence type="ECO:0000256" key="10">
    <source>
        <dbReference type="ARBA" id="ARBA00022982"/>
    </source>
</evidence>
<feature type="domain" description="Cytochrome b/b6 C-terminal region profile" evidence="18">
    <location>
        <begin position="227"/>
        <end position="397"/>
    </location>
</feature>
<comment type="subunit">
    <text evidence="3 15">The main subunits of complex b-c1 are: cytochrome b, cytochrome c1 and the Rieske protein.</text>
</comment>
<dbReference type="CDD" id="cd00290">
    <property type="entry name" value="cytochrome_b_C"/>
    <property type="match status" value="1"/>
</dbReference>
<gene>
    <name evidence="20" type="ORF">OO17_01640</name>
</gene>
<dbReference type="Proteomes" id="UP000032515">
    <property type="component" value="Unassembled WGS sequence"/>
</dbReference>
<dbReference type="AlphaFoldDB" id="A0A0D7F4D0"/>
<name>A0A0D7F4D0_RHOPL</name>
<protein>
    <recommendedName>
        <fullName evidence="4 15">Cytochrome b</fullName>
    </recommendedName>
</protein>
<dbReference type="PROSITE" id="PS51002">
    <property type="entry name" value="CYTB_NTER"/>
    <property type="match status" value="1"/>
</dbReference>
<dbReference type="InterPro" id="IPR002326">
    <property type="entry name" value="Cyt_c1"/>
</dbReference>
<comment type="caution">
    <text evidence="20">The sequence shown here is derived from an EMBL/GenBank/DDBJ whole genome shotgun (WGS) entry which is preliminary data.</text>
</comment>
<dbReference type="PROSITE" id="PS51007">
    <property type="entry name" value="CYTC"/>
    <property type="match status" value="1"/>
</dbReference>
<dbReference type="PROSITE" id="PS51003">
    <property type="entry name" value="CYTB_CTER"/>
    <property type="match status" value="1"/>
</dbReference>
<dbReference type="InterPro" id="IPR005797">
    <property type="entry name" value="Cyt_b/b6_N"/>
</dbReference>
<dbReference type="InterPro" id="IPR009056">
    <property type="entry name" value="Cyt_c-like_dom"/>
</dbReference>
<feature type="transmembrane region" description="Helical" evidence="16">
    <location>
        <begin position="195"/>
        <end position="215"/>
    </location>
</feature>
<evidence type="ECO:0000256" key="14">
    <source>
        <dbReference type="PIRSR" id="PIRSR602326-1"/>
    </source>
</evidence>
<dbReference type="EMBL" id="JXXE01000031">
    <property type="protein sequence ID" value="KIZ47928.1"/>
    <property type="molecule type" value="Genomic_DNA"/>
</dbReference>
<evidence type="ECO:0000256" key="7">
    <source>
        <dbReference type="ARBA" id="ARBA00022660"/>
    </source>
</evidence>
<proteinExistence type="inferred from homology"/>
<feature type="transmembrane region" description="Helical" evidence="16">
    <location>
        <begin position="664"/>
        <end position="682"/>
    </location>
</feature>
<dbReference type="PANTHER" id="PTHR19271:SF16">
    <property type="entry name" value="CYTOCHROME B"/>
    <property type="match status" value="1"/>
</dbReference>
<feature type="domain" description="Cytochrome c" evidence="19">
    <location>
        <begin position="462"/>
        <end position="594"/>
    </location>
</feature>
<dbReference type="SUPFAM" id="SSF81342">
    <property type="entry name" value="Transmembrane di-heme cytochromes"/>
    <property type="match status" value="1"/>
</dbReference>
<reference evidence="20 21" key="1">
    <citation type="submission" date="2014-11" db="EMBL/GenBank/DDBJ databases">
        <title>Genomics and ecophysiology of heterotrophic nitrogen fixing bacteria isolated from estuarine surface water.</title>
        <authorList>
            <person name="Bentzon-Tilia M."/>
            <person name="Severin I."/>
            <person name="Hansen L.H."/>
            <person name="Riemann L."/>
        </authorList>
    </citation>
    <scope>NUCLEOTIDE SEQUENCE [LARGE SCALE GENOMIC DNA]</scope>
    <source>
        <strain evidence="20 21">BAL398</strain>
    </source>
</reference>
<organism evidence="20 21">
    <name type="scientific">Rhodopseudomonas palustris</name>
    <dbReference type="NCBI Taxonomy" id="1076"/>
    <lineage>
        <taxon>Bacteria</taxon>
        <taxon>Pseudomonadati</taxon>
        <taxon>Pseudomonadota</taxon>
        <taxon>Alphaproteobacteria</taxon>
        <taxon>Hyphomicrobiales</taxon>
        <taxon>Nitrobacteraceae</taxon>
        <taxon>Rhodopseudomonas</taxon>
    </lineage>
</organism>
<evidence type="ECO:0000256" key="9">
    <source>
        <dbReference type="ARBA" id="ARBA00022723"/>
    </source>
</evidence>
<keyword evidence="13 16" id="KW-0472">Membrane</keyword>